<feature type="repeat" description="WD" evidence="3">
    <location>
        <begin position="44"/>
        <end position="76"/>
    </location>
</feature>
<dbReference type="SUPFAM" id="SSF50978">
    <property type="entry name" value="WD40 repeat-like"/>
    <property type="match status" value="1"/>
</dbReference>
<keyword evidence="1 3" id="KW-0853">WD repeat</keyword>
<protein>
    <submittedName>
        <fullName evidence="5">Uncharacterized protein</fullName>
    </submittedName>
</protein>
<dbReference type="Gene3D" id="2.130.10.10">
    <property type="entry name" value="YVTN repeat-like/Quinoprotein amine dehydrogenase"/>
    <property type="match status" value="2"/>
</dbReference>
<dbReference type="InterPro" id="IPR045151">
    <property type="entry name" value="DCAF8"/>
</dbReference>
<feature type="region of interest" description="Disordered" evidence="4">
    <location>
        <begin position="479"/>
        <end position="585"/>
    </location>
</feature>
<name>A0ABD1EJZ3_HYPHA</name>
<dbReference type="Pfam" id="PF00400">
    <property type="entry name" value="WD40"/>
    <property type="match status" value="3"/>
</dbReference>
<dbReference type="InterPro" id="IPR036322">
    <property type="entry name" value="WD40_repeat_dom_sf"/>
</dbReference>
<feature type="compositionally biased region" description="Low complexity" evidence="4">
    <location>
        <begin position="486"/>
        <end position="502"/>
    </location>
</feature>
<evidence type="ECO:0000256" key="4">
    <source>
        <dbReference type="SAM" id="MobiDB-lite"/>
    </source>
</evidence>
<reference evidence="5 6" key="1">
    <citation type="submission" date="2024-05" db="EMBL/GenBank/DDBJ databases">
        <title>Genetic variation in Jamaican populations of the coffee berry borer (Hypothenemus hampei).</title>
        <authorList>
            <person name="Errbii M."/>
            <person name="Myrie A."/>
        </authorList>
    </citation>
    <scope>NUCLEOTIDE SEQUENCE [LARGE SCALE GENOMIC DNA]</scope>
    <source>
        <strain evidence="5">JA-Hopewell-2020-01-JO</strain>
        <tissue evidence="5">Whole body</tissue>
    </source>
</reference>
<comment type="caution">
    <text evidence="5">The sequence shown here is derived from an EMBL/GenBank/DDBJ whole genome shotgun (WGS) entry which is preliminary data.</text>
</comment>
<feature type="compositionally biased region" description="Polar residues" evidence="4">
    <location>
        <begin position="518"/>
        <end position="533"/>
    </location>
</feature>
<dbReference type="SMART" id="SM00320">
    <property type="entry name" value="WD40"/>
    <property type="match status" value="7"/>
</dbReference>
<evidence type="ECO:0000256" key="1">
    <source>
        <dbReference type="ARBA" id="ARBA00022574"/>
    </source>
</evidence>
<feature type="region of interest" description="Disordered" evidence="4">
    <location>
        <begin position="374"/>
        <end position="458"/>
    </location>
</feature>
<dbReference type="PROSITE" id="PS50082">
    <property type="entry name" value="WD_REPEATS_2"/>
    <property type="match status" value="1"/>
</dbReference>
<sequence length="732" mass="81914">MNTEKNSVFRNLWCRQYDSKVKPISRIAKDDGDMVQRLGLVKKLQVHKGCVNTICWNEKGNLLLSGSDDEHLVITDGFSYNVQANYCTSHKANIFSAKFLPSTNDQQIVSCSGDGIVLHTDLNRQAETHNNQFHCHGGTTTYEVITVPENPSNFMSCGEDGTVRWFDLREKSSCSLQRCKENVLISSQRGITTLVLSPTTSYHLAVGCADSTVRIYDRRFLSIQPGEHLLAQPFCTFVAPKFGSDRHYRITSLCYDSHGNDMLVSYSSDYLYLFNVKESSAQELKKSTPKASAWDKIRSTRVRRERISPPPVRRLRLRGDWSDTGPDARPEREMSSVSGIGQARPHLQATLMQRMTDVLSRMLNDPMTRAALSAGNEGSIENEGLPENSALTTREPGGQGRSSNMETDDDDHGETSSNNIQQAENQPSQPITSSSAPPTPLLQMIGMNEGSSEQSGITSDLHNHLNALRNLRQGFINQHGSEPSVSFRLSDQSTSSSTISLRANNRGGASDVEGDPTQELSELQTDAQSNDQSVSREDRSLQMDVDYPEVEDEEEEEEEEGEPSLVTSEPVVEKTDESSTNTYEAEMKKRYIGHRNARTMIKEATFWGSDYVMSGSDCGHVFVWDRHTAELRMLLQADQHVVNCLRPHPVFPILATSGIDHDIKLWAPILDKSGFDAAQAEDLISRNAIMLEETRDTITVPAAFMIRMLACLNQIRRSARNRSRRFSVEEER</sequence>
<evidence type="ECO:0000313" key="6">
    <source>
        <dbReference type="Proteomes" id="UP001566132"/>
    </source>
</evidence>
<dbReference type="PANTHER" id="PTHR15574:SF39">
    <property type="entry name" value="DDB1- AND CUL4-ASSOCIATED FACTOR 6"/>
    <property type="match status" value="1"/>
</dbReference>
<keyword evidence="6" id="KW-1185">Reference proteome</keyword>
<evidence type="ECO:0000256" key="2">
    <source>
        <dbReference type="ARBA" id="ARBA00022737"/>
    </source>
</evidence>
<proteinExistence type="predicted"/>
<dbReference type="InterPro" id="IPR015943">
    <property type="entry name" value="WD40/YVTN_repeat-like_dom_sf"/>
</dbReference>
<dbReference type="EMBL" id="JBDJPC010000007">
    <property type="protein sequence ID" value="KAL1495021.1"/>
    <property type="molecule type" value="Genomic_DNA"/>
</dbReference>
<gene>
    <name evidence="5" type="ORF">ABEB36_010510</name>
</gene>
<keyword evidence="2" id="KW-0677">Repeat</keyword>
<feature type="compositionally biased region" description="Polar residues" evidence="4">
    <location>
        <begin position="415"/>
        <end position="436"/>
    </location>
</feature>
<feature type="region of interest" description="Disordered" evidence="4">
    <location>
        <begin position="315"/>
        <end position="339"/>
    </location>
</feature>
<dbReference type="InterPro" id="IPR001680">
    <property type="entry name" value="WD40_rpt"/>
</dbReference>
<feature type="compositionally biased region" description="Acidic residues" evidence="4">
    <location>
        <begin position="546"/>
        <end position="562"/>
    </location>
</feature>
<dbReference type="AlphaFoldDB" id="A0ABD1EJZ3"/>
<feature type="compositionally biased region" description="Polar residues" evidence="4">
    <location>
        <begin position="449"/>
        <end position="458"/>
    </location>
</feature>
<organism evidence="5 6">
    <name type="scientific">Hypothenemus hampei</name>
    <name type="common">Coffee berry borer</name>
    <dbReference type="NCBI Taxonomy" id="57062"/>
    <lineage>
        <taxon>Eukaryota</taxon>
        <taxon>Metazoa</taxon>
        <taxon>Ecdysozoa</taxon>
        <taxon>Arthropoda</taxon>
        <taxon>Hexapoda</taxon>
        <taxon>Insecta</taxon>
        <taxon>Pterygota</taxon>
        <taxon>Neoptera</taxon>
        <taxon>Endopterygota</taxon>
        <taxon>Coleoptera</taxon>
        <taxon>Polyphaga</taxon>
        <taxon>Cucujiformia</taxon>
        <taxon>Curculionidae</taxon>
        <taxon>Scolytinae</taxon>
        <taxon>Hypothenemus</taxon>
    </lineage>
</organism>
<dbReference type="Proteomes" id="UP001566132">
    <property type="component" value="Unassembled WGS sequence"/>
</dbReference>
<accession>A0ABD1EJZ3</accession>
<dbReference type="PANTHER" id="PTHR15574">
    <property type="entry name" value="WD REPEAT DOMAIN-CONTAINING FAMILY"/>
    <property type="match status" value="1"/>
</dbReference>
<evidence type="ECO:0000313" key="5">
    <source>
        <dbReference type="EMBL" id="KAL1495021.1"/>
    </source>
</evidence>
<evidence type="ECO:0000256" key="3">
    <source>
        <dbReference type="PROSITE-ProRule" id="PRU00221"/>
    </source>
</evidence>
<feature type="compositionally biased region" description="Basic and acidic residues" evidence="4">
    <location>
        <begin position="317"/>
        <end position="334"/>
    </location>
</feature>